<proteinExistence type="predicted"/>
<dbReference type="EMBL" id="QJSW01000014">
    <property type="protein sequence ID" value="PYE47353.1"/>
    <property type="molecule type" value="Genomic_DNA"/>
</dbReference>
<name>A0A2V4V4Y7_PAEBA</name>
<reference evidence="1 2" key="1">
    <citation type="submission" date="2018-06" db="EMBL/GenBank/DDBJ databases">
        <title>Genomic Encyclopedia of Type Strains, Phase III (KMG-III): the genomes of soil and plant-associated and newly described type strains.</title>
        <authorList>
            <person name="Whitman W."/>
        </authorList>
    </citation>
    <scope>NUCLEOTIDE SEQUENCE [LARGE SCALE GENOMIC DNA]</scope>
    <source>
        <strain evidence="1 2">CECT 7022</strain>
    </source>
</reference>
<dbReference type="Pfam" id="PF10978">
    <property type="entry name" value="DUF2785"/>
    <property type="match status" value="1"/>
</dbReference>
<comment type="caution">
    <text evidence="1">The sequence shown here is derived from an EMBL/GenBank/DDBJ whole genome shotgun (WGS) entry which is preliminary data.</text>
</comment>
<dbReference type="Proteomes" id="UP000247790">
    <property type="component" value="Unassembled WGS sequence"/>
</dbReference>
<gene>
    <name evidence="1" type="ORF">DFQ00_11494</name>
</gene>
<dbReference type="InterPro" id="IPR021247">
    <property type="entry name" value="DUF2785"/>
</dbReference>
<accession>A0A2V4V4Y7</accession>
<organism evidence="1 2">
    <name type="scientific">Paenibacillus barcinonensis</name>
    <dbReference type="NCBI Taxonomy" id="198119"/>
    <lineage>
        <taxon>Bacteria</taxon>
        <taxon>Bacillati</taxon>
        <taxon>Bacillota</taxon>
        <taxon>Bacilli</taxon>
        <taxon>Bacillales</taxon>
        <taxon>Paenibacillaceae</taxon>
        <taxon>Paenibacillus</taxon>
    </lineage>
</organism>
<dbReference type="OrthoDB" id="7619731at2"/>
<sequence>MDALALKQMLLQLPSVNLSAYGLEQPYDLALHMMHHIGSPDPVLRDELIYFTMAEWIGQHVFSDEQLKALLLLAMDEEHLFYRIGEQGTDSVFTRAFSVLMLPPILGVDRQRPFLHRDEIHWIKERLITYLRGEMDVRGYVENKGWAHAPAHAADAVEDLAKSPYLARTDLLELLHALSIKVMESNQVYIYDEDQRMAQAAMTILGRNLLEQAELEDWVKLLQDARSEDEDEGRTLQQFSQLSLNIRMFMQSLYFVIRDQKAEPFPLACSLLLRALNGRDD</sequence>
<protein>
    <submittedName>
        <fullName evidence="1">Uncharacterized protein DUF2785</fullName>
    </submittedName>
</protein>
<evidence type="ECO:0000313" key="2">
    <source>
        <dbReference type="Proteomes" id="UP000247790"/>
    </source>
</evidence>
<dbReference type="AlphaFoldDB" id="A0A2V4V4Y7"/>
<evidence type="ECO:0000313" key="1">
    <source>
        <dbReference type="EMBL" id="PYE47353.1"/>
    </source>
</evidence>